<gene>
    <name evidence="1" type="ORF">SAMN04487970_100287</name>
</gene>
<proteinExistence type="predicted"/>
<protein>
    <recommendedName>
        <fullName evidence="3">Cyclic lactone autoinducer peptide</fullName>
    </recommendedName>
</protein>
<reference evidence="2" key="1">
    <citation type="submission" date="2016-10" db="EMBL/GenBank/DDBJ databases">
        <authorList>
            <person name="Varghese N."/>
            <person name="Submissions S."/>
        </authorList>
    </citation>
    <scope>NUCLEOTIDE SEQUENCE [LARGE SCALE GENOMIC DNA]</scope>
    <source>
        <strain evidence="2">CGMCC 1.8946</strain>
    </source>
</reference>
<name>A0A1G4PE69_9BACL</name>
<evidence type="ECO:0000313" key="2">
    <source>
        <dbReference type="Proteomes" id="UP000198601"/>
    </source>
</evidence>
<evidence type="ECO:0008006" key="3">
    <source>
        <dbReference type="Google" id="ProtNLM"/>
    </source>
</evidence>
<keyword evidence="2" id="KW-1185">Reference proteome</keyword>
<dbReference type="AlphaFoldDB" id="A0A1G4PE69"/>
<accession>A0A1G4PE69</accession>
<dbReference type="STRING" id="624147.SAMN04487970_100287"/>
<organism evidence="1 2">
    <name type="scientific">Paenibacillus tianmuensis</name>
    <dbReference type="NCBI Taxonomy" id="624147"/>
    <lineage>
        <taxon>Bacteria</taxon>
        <taxon>Bacillati</taxon>
        <taxon>Bacillota</taxon>
        <taxon>Bacilli</taxon>
        <taxon>Bacillales</taxon>
        <taxon>Paenibacillaceae</taxon>
        <taxon>Paenibacillus</taxon>
    </lineage>
</organism>
<dbReference type="Proteomes" id="UP000198601">
    <property type="component" value="Unassembled WGS sequence"/>
</dbReference>
<sequence>MKKLIAKWVSIILSACAMLFAVTLKPVFFSPKVPKELMDKNKD</sequence>
<evidence type="ECO:0000313" key="1">
    <source>
        <dbReference type="EMBL" id="SCW30603.1"/>
    </source>
</evidence>
<dbReference type="EMBL" id="FMTT01000002">
    <property type="protein sequence ID" value="SCW30603.1"/>
    <property type="molecule type" value="Genomic_DNA"/>
</dbReference>